<gene>
    <name evidence="2" type="ORF">BS639_24255</name>
</gene>
<feature type="chain" id="PRO_5046679429" evidence="1">
    <location>
        <begin position="23"/>
        <end position="205"/>
    </location>
</feature>
<evidence type="ECO:0000313" key="2">
    <source>
        <dbReference type="EMBL" id="ORJ18631.1"/>
    </source>
</evidence>
<dbReference type="Proteomes" id="UP000192722">
    <property type="component" value="Unassembled WGS sequence"/>
</dbReference>
<proteinExistence type="predicted"/>
<evidence type="ECO:0000313" key="3">
    <source>
        <dbReference type="Proteomes" id="UP000192722"/>
    </source>
</evidence>
<keyword evidence="3" id="KW-1185">Reference proteome</keyword>
<reference evidence="2 3" key="1">
    <citation type="journal article" date="2017" name="Int. J. Syst. Evol. Microbiol.">
        <title>Rouxiella badensis sp. nov. and Rouxiella silvae sp. nov. isolated from peat bog soil in Germany and emendation of the genus description.</title>
        <authorList>
            <person name="Le Fleche-Mateos A."/>
            <person name="Kugler J.H."/>
            <person name="Hansen S.H."/>
            <person name="Syldatk C."/>
            <person name="Hausmann R."/>
            <person name="Lomprez F."/>
            <person name="Vandenbogaert M."/>
            <person name="Manuguerra J.C."/>
            <person name="Grimont P.A."/>
        </authorList>
    </citation>
    <scope>NUCLEOTIDE SEQUENCE [LARGE SCALE GENOMIC DNA]</scope>
    <source>
        <strain evidence="2 3">213</strain>
    </source>
</reference>
<protein>
    <submittedName>
        <fullName evidence="2">Lytic transglycosylase</fullName>
    </submittedName>
</protein>
<dbReference type="SUPFAM" id="SSF53955">
    <property type="entry name" value="Lysozyme-like"/>
    <property type="match status" value="1"/>
</dbReference>
<sequence>MGNHRFLSLPILCLMALGELNAADKLTLPVPELYRRIAWGNRVPPEMLFAIALAESARSSPQGERPWPWSINVAGRSYRYSTRLEAWKALQKFVKYHPLKRIDVGIAQVNLGWNGQRFTSTWQAFDPYTNLQSAAQILRKCYDLKPGSWMDASGCYHHPAGGKPANRYKTIITQRLESLDSEAISYQVYYRPQANFVWVEPRRLQ</sequence>
<accession>A0ABX3TTT7</accession>
<keyword evidence="1" id="KW-0732">Signal</keyword>
<dbReference type="InterPro" id="IPR023346">
    <property type="entry name" value="Lysozyme-like_dom_sf"/>
</dbReference>
<dbReference type="EMBL" id="MRWD01000104">
    <property type="protein sequence ID" value="ORJ18631.1"/>
    <property type="molecule type" value="Genomic_DNA"/>
</dbReference>
<name>A0ABX3TTT7_9GAMM</name>
<evidence type="ECO:0000256" key="1">
    <source>
        <dbReference type="SAM" id="SignalP"/>
    </source>
</evidence>
<organism evidence="2 3">
    <name type="scientific">Rouxiella silvae</name>
    <dbReference type="NCBI Taxonomy" id="1646373"/>
    <lineage>
        <taxon>Bacteria</taxon>
        <taxon>Pseudomonadati</taxon>
        <taxon>Pseudomonadota</taxon>
        <taxon>Gammaproteobacteria</taxon>
        <taxon>Enterobacterales</taxon>
        <taxon>Yersiniaceae</taxon>
        <taxon>Rouxiella</taxon>
    </lineage>
</organism>
<feature type="signal peptide" evidence="1">
    <location>
        <begin position="1"/>
        <end position="22"/>
    </location>
</feature>
<comment type="caution">
    <text evidence="2">The sequence shown here is derived from an EMBL/GenBank/DDBJ whole genome shotgun (WGS) entry which is preliminary data.</text>
</comment>